<dbReference type="AlphaFoldDB" id="A0A4Y2DCA3"/>
<reference evidence="1 2" key="1">
    <citation type="journal article" date="2019" name="Sci. Rep.">
        <title>Orb-weaving spider Araneus ventricosus genome elucidates the spidroin gene catalogue.</title>
        <authorList>
            <person name="Kono N."/>
            <person name="Nakamura H."/>
            <person name="Ohtoshi R."/>
            <person name="Moran D.A.P."/>
            <person name="Shinohara A."/>
            <person name="Yoshida Y."/>
            <person name="Fujiwara M."/>
            <person name="Mori M."/>
            <person name="Tomita M."/>
            <person name="Arakawa K."/>
        </authorList>
    </citation>
    <scope>NUCLEOTIDE SEQUENCE [LARGE SCALE GENOMIC DNA]</scope>
</reference>
<dbReference type="EMBL" id="BGPR01000332">
    <property type="protein sequence ID" value="GBM13668.1"/>
    <property type="molecule type" value="Genomic_DNA"/>
</dbReference>
<protein>
    <submittedName>
        <fullName evidence="1">Uncharacterized protein</fullName>
    </submittedName>
</protein>
<accession>A0A4Y2DCA3</accession>
<evidence type="ECO:0000313" key="2">
    <source>
        <dbReference type="Proteomes" id="UP000499080"/>
    </source>
</evidence>
<comment type="caution">
    <text evidence="1">The sequence shown here is derived from an EMBL/GenBank/DDBJ whole genome shotgun (WGS) entry which is preliminary data.</text>
</comment>
<organism evidence="1 2">
    <name type="scientific">Araneus ventricosus</name>
    <name type="common">Orbweaver spider</name>
    <name type="synonym">Epeira ventricosa</name>
    <dbReference type="NCBI Taxonomy" id="182803"/>
    <lineage>
        <taxon>Eukaryota</taxon>
        <taxon>Metazoa</taxon>
        <taxon>Ecdysozoa</taxon>
        <taxon>Arthropoda</taxon>
        <taxon>Chelicerata</taxon>
        <taxon>Arachnida</taxon>
        <taxon>Araneae</taxon>
        <taxon>Araneomorphae</taxon>
        <taxon>Entelegynae</taxon>
        <taxon>Araneoidea</taxon>
        <taxon>Araneidae</taxon>
        <taxon>Araneus</taxon>
    </lineage>
</organism>
<dbReference type="Proteomes" id="UP000499080">
    <property type="component" value="Unassembled WGS sequence"/>
</dbReference>
<proteinExistence type="predicted"/>
<gene>
    <name evidence="1" type="ORF">AVEN_148190_1</name>
</gene>
<name>A0A4Y2DCA3_ARAVE</name>
<evidence type="ECO:0000313" key="1">
    <source>
        <dbReference type="EMBL" id="GBM13668.1"/>
    </source>
</evidence>
<keyword evidence="2" id="KW-1185">Reference proteome</keyword>
<sequence>MHSLATCVSDSRPGGGEFQTKTLRDDAIWEGFVGPFLRPLSAIELGGPVTFSWEFRLFLTTSQDGREASGIEWMFERRSLVQVPAHSFDYGGKLPRIVRGVLVVEPRIGKSETHHHL</sequence>